<feature type="binding site" description="axial binding residue" evidence="8">
    <location>
        <position position="446"/>
    </location>
    <ligand>
        <name>heme</name>
        <dbReference type="ChEBI" id="CHEBI:30413"/>
    </ligand>
    <ligandPart>
        <name>Fe</name>
        <dbReference type="ChEBI" id="CHEBI:18248"/>
    </ligandPart>
</feature>
<keyword evidence="10" id="KW-0472">Membrane</keyword>
<dbReference type="AlphaFoldDB" id="A0AA88DV45"/>
<dbReference type="Gene3D" id="1.10.630.10">
    <property type="entry name" value="Cytochrome P450"/>
    <property type="match status" value="1"/>
</dbReference>
<keyword evidence="7 9" id="KW-0503">Monooxygenase</keyword>
<comment type="cofactor">
    <cofactor evidence="1 8">
        <name>heme</name>
        <dbReference type="ChEBI" id="CHEBI:30413"/>
    </cofactor>
</comment>
<dbReference type="EMBL" id="BTGU01000127">
    <property type="protein sequence ID" value="GMN62291.1"/>
    <property type="molecule type" value="Genomic_DNA"/>
</dbReference>
<dbReference type="InterPro" id="IPR017972">
    <property type="entry name" value="Cyt_P450_CS"/>
</dbReference>
<dbReference type="PANTHER" id="PTHR47955:SF8">
    <property type="entry name" value="CYTOCHROME P450 71D11-LIKE"/>
    <property type="match status" value="1"/>
</dbReference>
<dbReference type="PRINTS" id="PR00385">
    <property type="entry name" value="P450"/>
</dbReference>
<dbReference type="InterPro" id="IPR036396">
    <property type="entry name" value="Cyt_P450_sf"/>
</dbReference>
<proteinExistence type="inferred from homology"/>
<comment type="similarity">
    <text evidence="2 9">Belongs to the cytochrome P450 family.</text>
</comment>
<dbReference type="Pfam" id="PF00067">
    <property type="entry name" value="p450"/>
    <property type="match status" value="1"/>
</dbReference>
<dbReference type="GO" id="GO:0020037">
    <property type="term" value="F:heme binding"/>
    <property type="evidence" value="ECO:0007669"/>
    <property type="project" value="InterPro"/>
</dbReference>
<keyword evidence="4 8" id="KW-0479">Metal-binding</keyword>
<dbReference type="InterPro" id="IPR001128">
    <property type="entry name" value="Cyt_P450"/>
</dbReference>
<dbReference type="InterPro" id="IPR002401">
    <property type="entry name" value="Cyt_P450_E_grp-I"/>
</dbReference>
<keyword evidence="3 8" id="KW-0349">Heme</keyword>
<dbReference type="Proteomes" id="UP001187192">
    <property type="component" value="Unassembled WGS sequence"/>
</dbReference>
<dbReference type="CDD" id="cd11072">
    <property type="entry name" value="CYP71-like"/>
    <property type="match status" value="1"/>
</dbReference>
<keyword evidence="5 9" id="KW-0560">Oxidoreductase</keyword>
<dbReference type="PRINTS" id="PR00463">
    <property type="entry name" value="EP450I"/>
</dbReference>
<dbReference type="SUPFAM" id="SSF48264">
    <property type="entry name" value="Cytochrome P450"/>
    <property type="match status" value="1"/>
</dbReference>
<gene>
    <name evidence="11" type="ORF">TIFTF001_031378</name>
</gene>
<dbReference type="PROSITE" id="PS00086">
    <property type="entry name" value="CYTOCHROME_P450"/>
    <property type="match status" value="1"/>
</dbReference>
<evidence type="ECO:0000256" key="10">
    <source>
        <dbReference type="SAM" id="Phobius"/>
    </source>
</evidence>
<dbReference type="GO" id="GO:0005506">
    <property type="term" value="F:iron ion binding"/>
    <property type="evidence" value="ECO:0007669"/>
    <property type="project" value="InterPro"/>
</dbReference>
<organism evidence="11 12">
    <name type="scientific">Ficus carica</name>
    <name type="common">Common fig</name>
    <dbReference type="NCBI Taxonomy" id="3494"/>
    <lineage>
        <taxon>Eukaryota</taxon>
        <taxon>Viridiplantae</taxon>
        <taxon>Streptophyta</taxon>
        <taxon>Embryophyta</taxon>
        <taxon>Tracheophyta</taxon>
        <taxon>Spermatophyta</taxon>
        <taxon>Magnoliopsida</taxon>
        <taxon>eudicotyledons</taxon>
        <taxon>Gunneridae</taxon>
        <taxon>Pentapetalae</taxon>
        <taxon>rosids</taxon>
        <taxon>fabids</taxon>
        <taxon>Rosales</taxon>
        <taxon>Moraceae</taxon>
        <taxon>Ficeae</taxon>
        <taxon>Ficus</taxon>
    </lineage>
</organism>
<evidence type="ECO:0000256" key="8">
    <source>
        <dbReference type="PIRSR" id="PIRSR602401-1"/>
    </source>
</evidence>
<evidence type="ECO:0000256" key="7">
    <source>
        <dbReference type="ARBA" id="ARBA00023033"/>
    </source>
</evidence>
<sequence length="522" mass="59551">MELKLPSFSVLFTFFLFVFMVLNILIKRAKTITSASKLPPGPWKLPLLGNIHQLLGSLPHRALRDLAKKHGPLMYMKIGQVPTTVVSSPEFAKEVMRTHDIIFASRPRNLYSEIVLYDSTDIAFAPYGEYWRQLRKICMQELLSTTRVESFRPIREEEMLSLVESIAAAAGSAFNLTKRIKYLTYSITSRAAFGKKSEDHVEFISIVEEAIIESGGFDLVDLFPSFSFLAAITRARPKLESIKRRAERIMENIIKEHENKKPAAKNSESHTEEDLVDVLLKFHNNGEHGFSLTTDNIKAVIWDIFSAGSETSATTVDWAMAELIKNPRVMKKVQNEVREVFRRKGSVDETCISEMKYLQSVVKETLRLHPPAPLLLPRECGKKCEINDYEIPVKTRVIVNAWAIGRDPRYWNEPESFTPERFLNSPIDYKGANFEYIPFGAGRRICPGMSFGLVNVELPLAMLLYCFDWKLPGEVKYEDLNMTELFGITVRRKDDLHLIPIAYDLSPIRKNSMNTVNFTAIG</sequence>
<feature type="transmembrane region" description="Helical" evidence="10">
    <location>
        <begin position="6"/>
        <end position="26"/>
    </location>
</feature>
<comment type="caution">
    <text evidence="11">The sequence shown here is derived from an EMBL/GenBank/DDBJ whole genome shotgun (WGS) entry which is preliminary data.</text>
</comment>
<evidence type="ECO:0000256" key="1">
    <source>
        <dbReference type="ARBA" id="ARBA00001971"/>
    </source>
</evidence>
<accession>A0AA88DV45</accession>
<evidence type="ECO:0008006" key="13">
    <source>
        <dbReference type="Google" id="ProtNLM"/>
    </source>
</evidence>
<evidence type="ECO:0000256" key="9">
    <source>
        <dbReference type="RuleBase" id="RU000461"/>
    </source>
</evidence>
<evidence type="ECO:0000313" key="12">
    <source>
        <dbReference type="Proteomes" id="UP001187192"/>
    </source>
</evidence>
<dbReference type="GO" id="GO:0004497">
    <property type="term" value="F:monooxygenase activity"/>
    <property type="evidence" value="ECO:0007669"/>
    <property type="project" value="UniProtKB-KW"/>
</dbReference>
<evidence type="ECO:0000256" key="4">
    <source>
        <dbReference type="ARBA" id="ARBA00022723"/>
    </source>
</evidence>
<keyword evidence="12" id="KW-1185">Reference proteome</keyword>
<name>A0AA88DV45_FICCA</name>
<reference evidence="11" key="1">
    <citation type="submission" date="2023-07" db="EMBL/GenBank/DDBJ databases">
        <title>draft genome sequence of fig (Ficus carica).</title>
        <authorList>
            <person name="Takahashi T."/>
            <person name="Nishimura K."/>
        </authorList>
    </citation>
    <scope>NUCLEOTIDE SEQUENCE</scope>
</reference>
<evidence type="ECO:0000256" key="5">
    <source>
        <dbReference type="ARBA" id="ARBA00023002"/>
    </source>
</evidence>
<dbReference type="GO" id="GO:0016705">
    <property type="term" value="F:oxidoreductase activity, acting on paired donors, with incorporation or reduction of molecular oxygen"/>
    <property type="evidence" value="ECO:0007669"/>
    <property type="project" value="InterPro"/>
</dbReference>
<evidence type="ECO:0000256" key="2">
    <source>
        <dbReference type="ARBA" id="ARBA00010617"/>
    </source>
</evidence>
<keyword evidence="6 8" id="KW-0408">Iron</keyword>
<keyword evidence="10" id="KW-0812">Transmembrane</keyword>
<keyword evidence="10" id="KW-1133">Transmembrane helix</keyword>
<dbReference type="FunFam" id="1.10.630.10:FF:000008">
    <property type="entry name" value="Cytochrome P450 71D8"/>
    <property type="match status" value="1"/>
</dbReference>
<dbReference type="PANTHER" id="PTHR47955">
    <property type="entry name" value="CYTOCHROME P450 FAMILY 71 PROTEIN"/>
    <property type="match status" value="1"/>
</dbReference>
<protein>
    <recommendedName>
        <fullName evidence="13">Cytochrome P450</fullName>
    </recommendedName>
</protein>
<evidence type="ECO:0000256" key="3">
    <source>
        <dbReference type="ARBA" id="ARBA00022617"/>
    </source>
</evidence>
<evidence type="ECO:0000256" key="6">
    <source>
        <dbReference type="ARBA" id="ARBA00023004"/>
    </source>
</evidence>
<evidence type="ECO:0000313" key="11">
    <source>
        <dbReference type="EMBL" id="GMN62291.1"/>
    </source>
</evidence>